<evidence type="ECO:0008006" key="3">
    <source>
        <dbReference type="Google" id="ProtNLM"/>
    </source>
</evidence>
<accession>A0A1N6MZD5</accession>
<sequence length="169" mass="19591">MRNDKNFTIYVPDEKPYGEVMYLISEAGEDWYQVQDYYQENTVKLEYEPDGTIIRHNTDVSKLVPVGRSIVEVESLPDGFENNEWVFDGQAVRKKVKLPEQHLTEAEAKKKFLIAQASRVIAPRQDAVDLDMATEEEKAALLVWKKYRVLLNRVDCSTAPEIDWPEQPE</sequence>
<proteinExistence type="predicted"/>
<dbReference type="PANTHER" id="PTHR34413">
    <property type="entry name" value="PROPHAGE TAIL FIBER ASSEMBLY PROTEIN HOMOLOG TFAE-RELATED-RELATED"/>
    <property type="match status" value="1"/>
</dbReference>
<evidence type="ECO:0000313" key="1">
    <source>
        <dbReference type="EMBL" id="SIP74134.1"/>
    </source>
</evidence>
<organism evidence="1 2">
    <name type="scientific">Xenorhabdus innexi</name>
    <dbReference type="NCBI Taxonomy" id="290109"/>
    <lineage>
        <taxon>Bacteria</taxon>
        <taxon>Pseudomonadati</taxon>
        <taxon>Pseudomonadota</taxon>
        <taxon>Gammaproteobacteria</taxon>
        <taxon>Enterobacterales</taxon>
        <taxon>Morganellaceae</taxon>
        <taxon>Xenorhabdus</taxon>
    </lineage>
</organism>
<dbReference type="Proteomes" id="UP000196435">
    <property type="component" value="Unassembled WGS sequence"/>
</dbReference>
<name>A0A1N6MZD5_9GAMM</name>
<dbReference type="InterPro" id="IPR051220">
    <property type="entry name" value="TFA_Chaperone"/>
</dbReference>
<dbReference type="RefSeq" id="WP_086953539.1">
    <property type="nucleotide sequence ID" value="NZ_CAWRBJ010000001.1"/>
</dbReference>
<protein>
    <recommendedName>
        <fullName evidence="3">Tail fiber assembly protein</fullName>
    </recommendedName>
</protein>
<gene>
    <name evidence="1" type="ORF">XIS1_520047</name>
</gene>
<dbReference type="EMBL" id="FTLG01000195">
    <property type="protein sequence ID" value="SIP74134.1"/>
    <property type="molecule type" value="Genomic_DNA"/>
</dbReference>
<dbReference type="InterPro" id="IPR003458">
    <property type="entry name" value="Phage_T4_Gp38_tail_assem"/>
</dbReference>
<dbReference type="Pfam" id="PF02413">
    <property type="entry name" value="Caudo_TAP"/>
    <property type="match status" value="1"/>
</dbReference>
<dbReference type="AlphaFoldDB" id="A0A1N6MZD5"/>
<dbReference type="PANTHER" id="PTHR34413:SF2">
    <property type="entry name" value="PROPHAGE TAIL FIBER ASSEMBLY PROTEIN HOMOLOG TFAE-RELATED"/>
    <property type="match status" value="1"/>
</dbReference>
<evidence type="ECO:0000313" key="2">
    <source>
        <dbReference type="Proteomes" id="UP000196435"/>
    </source>
</evidence>
<reference evidence="2" key="1">
    <citation type="submission" date="2016-12" db="EMBL/GenBank/DDBJ databases">
        <authorList>
            <person name="Gaudriault S."/>
        </authorList>
    </citation>
    <scope>NUCLEOTIDE SEQUENCE [LARGE SCALE GENOMIC DNA]</scope>
    <source>
        <strain evidence="2">HGB1681 (deposited as PTA-6826 in the American Type Culture Collection)</strain>
    </source>
</reference>